<evidence type="ECO:0000313" key="1">
    <source>
        <dbReference type="EMBL" id="SFV72887.1"/>
    </source>
</evidence>
<organism evidence="1 2">
    <name type="scientific">Desulfovibrio piger</name>
    <dbReference type="NCBI Taxonomy" id="901"/>
    <lineage>
        <taxon>Bacteria</taxon>
        <taxon>Pseudomonadati</taxon>
        <taxon>Thermodesulfobacteriota</taxon>
        <taxon>Desulfovibrionia</taxon>
        <taxon>Desulfovibrionales</taxon>
        <taxon>Desulfovibrionaceae</taxon>
        <taxon>Desulfovibrio</taxon>
    </lineage>
</organism>
<name>A0A1K1LDW2_9BACT</name>
<accession>A0A1K1LDW2</accession>
<gene>
    <name evidence="1" type="ORF">DESPIGER_1024</name>
</gene>
<dbReference type="AlphaFoldDB" id="A0A1K1LDW2"/>
<keyword evidence="2" id="KW-1185">Reference proteome</keyword>
<dbReference type="KEGG" id="dpg:DESPIGER_1024"/>
<sequence>MLKVRGTQACLPVELVKIFKPLLSVCQYYYGKTISPMRNALLHIRKNQIF</sequence>
<dbReference type="Proteomes" id="UP000186323">
    <property type="component" value="Chromosome I"/>
</dbReference>
<reference evidence="2" key="1">
    <citation type="submission" date="2016-10" db="EMBL/GenBank/DDBJ databases">
        <authorList>
            <person name="Wegmann U."/>
        </authorList>
    </citation>
    <scope>NUCLEOTIDE SEQUENCE [LARGE SCALE GENOMIC DNA]</scope>
</reference>
<dbReference type="EMBL" id="LT630450">
    <property type="protein sequence ID" value="SFV72887.1"/>
    <property type="molecule type" value="Genomic_DNA"/>
</dbReference>
<proteinExistence type="predicted"/>
<evidence type="ECO:0000313" key="2">
    <source>
        <dbReference type="Proteomes" id="UP000186323"/>
    </source>
</evidence>
<protein>
    <submittedName>
        <fullName evidence="1">Uncharacterized protein</fullName>
    </submittedName>
</protein>